<dbReference type="InterPro" id="IPR036412">
    <property type="entry name" value="HAD-like_sf"/>
</dbReference>
<proteinExistence type="predicted"/>
<dbReference type="Pfam" id="PF13242">
    <property type="entry name" value="Hydrolase_like"/>
    <property type="match status" value="1"/>
</dbReference>
<gene>
    <name evidence="1" type="ORF">OBE_16430</name>
</gene>
<dbReference type="Pfam" id="PF09419">
    <property type="entry name" value="PGP_phosphatase"/>
    <property type="match status" value="1"/>
</dbReference>
<dbReference type="GO" id="GO:0008962">
    <property type="term" value="F:phosphatidylglycerophosphatase activity"/>
    <property type="evidence" value="ECO:0007669"/>
    <property type="project" value="InterPro"/>
</dbReference>
<comment type="caution">
    <text evidence="1">The sequence shown here is derived from an EMBL/GenBank/DDBJ whole genome shotgun (WGS) entry which is preliminary data.</text>
</comment>
<dbReference type="InterPro" id="IPR027706">
    <property type="entry name" value="PGP_Pase"/>
</dbReference>
<dbReference type="NCBIfam" id="TIGR01662">
    <property type="entry name" value="HAD-SF-IIIA"/>
    <property type="match status" value="1"/>
</dbReference>
<accession>K1RXJ3</accession>
<dbReference type="AlphaFoldDB" id="K1RXJ3"/>
<dbReference type="InterPro" id="IPR023214">
    <property type="entry name" value="HAD_sf"/>
</dbReference>
<evidence type="ECO:0000313" key="1">
    <source>
        <dbReference type="EMBL" id="EKC46120.1"/>
    </source>
</evidence>
<sequence>MIYLKYIPYIYKKTIFDIPYDKLKKENIKCLIFDLDNTLALIDERECPLKTMKLIEKLKKKFTVLIITNNTRKRIIPYQMTLGVDAIYLAMKPFTRGLRKVQKKYGFQKSEMIMIGDQLVTDIKSGVKFGIKTILVDPLGKKDLKITSFNRFIENQKISKYKKENLFERGRYYE</sequence>
<dbReference type="GO" id="GO:0005737">
    <property type="term" value="C:cytoplasm"/>
    <property type="evidence" value="ECO:0007669"/>
    <property type="project" value="TreeGrafter"/>
</dbReference>
<name>K1RXJ3_9ZZZZ</name>
<reference evidence="1" key="1">
    <citation type="journal article" date="2013" name="Environ. Microbiol.">
        <title>Microbiota from the distal guts of lean and obese adolescents exhibit partial functional redundancy besides clear differences in community structure.</title>
        <authorList>
            <person name="Ferrer M."/>
            <person name="Ruiz A."/>
            <person name="Lanza F."/>
            <person name="Haange S.B."/>
            <person name="Oberbach A."/>
            <person name="Till H."/>
            <person name="Bargiela R."/>
            <person name="Campoy C."/>
            <person name="Segura M.T."/>
            <person name="Richter M."/>
            <person name="von Bergen M."/>
            <person name="Seifert J."/>
            <person name="Suarez A."/>
        </authorList>
    </citation>
    <scope>NUCLEOTIDE SEQUENCE</scope>
</reference>
<protein>
    <submittedName>
        <fullName evidence="1">HAD superfamily hydrolase</fullName>
    </submittedName>
</protein>
<dbReference type="PANTHER" id="PTHR19288">
    <property type="entry name" value="4-NITROPHENYLPHOSPHATASE-RELATED"/>
    <property type="match status" value="1"/>
</dbReference>
<organism evidence="1">
    <name type="scientific">human gut metagenome</name>
    <dbReference type="NCBI Taxonomy" id="408170"/>
    <lineage>
        <taxon>unclassified sequences</taxon>
        <taxon>metagenomes</taxon>
        <taxon>organismal metagenomes</taxon>
    </lineage>
</organism>
<dbReference type="PANTHER" id="PTHR19288:SF25">
    <property type="entry name" value="PHOSPHATIDYLGLYCEROPHOSPHATASE GEP4, MITOCHONDRIAL"/>
    <property type="match status" value="1"/>
</dbReference>
<dbReference type="EMBL" id="AJWZ01011204">
    <property type="protein sequence ID" value="EKC46120.1"/>
    <property type="molecule type" value="Genomic_DNA"/>
</dbReference>
<keyword evidence="1" id="KW-0378">Hydrolase</keyword>
<dbReference type="NCBIfam" id="TIGR01668">
    <property type="entry name" value="YqeG_hyp_ppase"/>
    <property type="match status" value="1"/>
</dbReference>
<dbReference type="Gene3D" id="3.40.50.1000">
    <property type="entry name" value="HAD superfamily/HAD-like"/>
    <property type="match status" value="1"/>
</dbReference>
<dbReference type="SUPFAM" id="SSF56784">
    <property type="entry name" value="HAD-like"/>
    <property type="match status" value="1"/>
</dbReference>
<dbReference type="InterPro" id="IPR006549">
    <property type="entry name" value="HAD-SF_hydro_IIIA"/>
</dbReference>
<dbReference type="InterPro" id="IPR010021">
    <property type="entry name" value="PGPP1/Gep4"/>
</dbReference>